<keyword evidence="3" id="KW-1185">Reference proteome</keyword>
<reference evidence="2" key="1">
    <citation type="submission" date="2022-01" db="EMBL/GenBank/DDBJ databases">
        <title>Comparative genomics reveals a dynamic genome evolution in the ectomycorrhizal milk-cap (Lactarius) mushrooms.</title>
        <authorList>
            <consortium name="DOE Joint Genome Institute"/>
            <person name="Lebreton A."/>
            <person name="Tang N."/>
            <person name="Kuo A."/>
            <person name="LaButti K."/>
            <person name="Drula E."/>
            <person name="Barry K."/>
            <person name="Clum A."/>
            <person name="Lipzen A."/>
            <person name="Mousain D."/>
            <person name="Ng V."/>
            <person name="Wang R."/>
            <person name="Wang X."/>
            <person name="Dai Y."/>
            <person name="Henrissat B."/>
            <person name="Grigoriev I.V."/>
            <person name="Guerin-Laguette A."/>
            <person name="Yu F."/>
            <person name="Martin F.M."/>
        </authorList>
    </citation>
    <scope>NUCLEOTIDE SEQUENCE</scope>
    <source>
        <strain evidence="2">QP</strain>
    </source>
</reference>
<comment type="caution">
    <text evidence="2">The sequence shown here is derived from an EMBL/GenBank/DDBJ whole genome shotgun (WGS) entry which is preliminary data.</text>
</comment>
<dbReference type="EMBL" id="JAKELL010000030">
    <property type="protein sequence ID" value="KAH8990470.1"/>
    <property type="molecule type" value="Genomic_DNA"/>
</dbReference>
<feature type="region of interest" description="Disordered" evidence="1">
    <location>
        <begin position="60"/>
        <end position="92"/>
    </location>
</feature>
<feature type="region of interest" description="Disordered" evidence="1">
    <location>
        <begin position="129"/>
        <end position="158"/>
    </location>
</feature>
<dbReference type="Proteomes" id="UP001201163">
    <property type="component" value="Unassembled WGS sequence"/>
</dbReference>
<gene>
    <name evidence="2" type="ORF">EDB92DRAFT_747054</name>
</gene>
<accession>A0AAD4QD37</accession>
<protein>
    <submittedName>
        <fullName evidence="2">Uncharacterized protein</fullName>
    </submittedName>
</protein>
<evidence type="ECO:0000256" key="1">
    <source>
        <dbReference type="SAM" id="MobiDB-lite"/>
    </source>
</evidence>
<evidence type="ECO:0000313" key="3">
    <source>
        <dbReference type="Proteomes" id="UP001201163"/>
    </source>
</evidence>
<sequence>LCLPTFPPAIIFLPASQFFPKRLDQLKTRKWTGVALCQATLSEPLYSPLVIEKSPAHFMGSPPPPLPPPLVPPTLQHDAQQSGPNSGWRWQSFVRPRRGHSRTRLDSCHTRPPTGFVFHRRWQRARRASLPTFDFSPPAPYRADVQRTDRAPTDPDHG</sequence>
<evidence type="ECO:0000313" key="2">
    <source>
        <dbReference type="EMBL" id="KAH8990470.1"/>
    </source>
</evidence>
<feature type="non-terminal residue" evidence="2">
    <location>
        <position position="1"/>
    </location>
</feature>
<organism evidence="2 3">
    <name type="scientific">Lactarius akahatsu</name>
    <dbReference type="NCBI Taxonomy" id="416441"/>
    <lineage>
        <taxon>Eukaryota</taxon>
        <taxon>Fungi</taxon>
        <taxon>Dikarya</taxon>
        <taxon>Basidiomycota</taxon>
        <taxon>Agaricomycotina</taxon>
        <taxon>Agaricomycetes</taxon>
        <taxon>Russulales</taxon>
        <taxon>Russulaceae</taxon>
        <taxon>Lactarius</taxon>
    </lineage>
</organism>
<dbReference type="AlphaFoldDB" id="A0AAD4QD37"/>
<feature type="compositionally biased region" description="Polar residues" evidence="1">
    <location>
        <begin position="77"/>
        <end position="89"/>
    </location>
</feature>
<feature type="compositionally biased region" description="Pro residues" evidence="1">
    <location>
        <begin position="61"/>
        <end position="72"/>
    </location>
</feature>
<name>A0AAD4QD37_9AGAM</name>
<feature type="compositionally biased region" description="Basic and acidic residues" evidence="1">
    <location>
        <begin position="144"/>
        <end position="158"/>
    </location>
</feature>
<proteinExistence type="predicted"/>